<reference evidence="8" key="2">
    <citation type="submission" date="2018-06" db="EMBL/GenBank/DDBJ databases">
        <title>Complete genome sequence of Actinobacillus pleuropneumoniae serotype 1 strain S4074 obtained by Oxford Nanopore and Illumina sequencing technologies.</title>
        <authorList>
            <person name="Dona V."/>
            <person name="Perreten V."/>
        </authorList>
    </citation>
    <scope>NUCLEOTIDE SEQUENCE [LARGE SCALE GENOMIC DNA]</scope>
    <source>
        <strain evidence="8">S4074</strain>
    </source>
</reference>
<dbReference type="PROSITE" id="PS50949">
    <property type="entry name" value="HTH_GNTR"/>
    <property type="match status" value="1"/>
</dbReference>
<evidence type="ECO:0000259" key="6">
    <source>
        <dbReference type="PROSITE" id="PS50949"/>
    </source>
</evidence>
<dbReference type="SUPFAM" id="SSF46785">
    <property type="entry name" value="Winged helix' DNA-binding domain"/>
    <property type="match status" value="1"/>
</dbReference>
<dbReference type="PANTHER" id="PTHR46577:SF1">
    <property type="entry name" value="HTH-TYPE TRANSCRIPTIONAL REGULATORY PROTEIN GABR"/>
    <property type="match status" value="1"/>
</dbReference>
<sequence length="466" mass="54547">MMSEVKKLSYLLNKQQTTPLYLQLYQQIKRSIYSQELQLGDKLPSKRHLCEYLQISQNTVESAYAQLLAEGYIESKPRSGFFVCFQAELTYPSANVVKNFINSTASTEYEIDFNSNKIDSQSFPLNRWKKCANWTNKDFLNMGDKQGDLNLRQQISQYLLASRGVNCEPKQIVIGAGVESCLQQLILLFQQLNPAMNWAMESYGYPTVEKLLNLYQKPIFKMPFSSENYQLDISFLEQNQINVAYLTPSHLYPFGHILTIGQRQQLLEWAVAQDGRYIIEDDYDSEFRYTGKPIPSLQSLDRQDKVIYLGSFSKLLMPSLRITFLVLPRNLLSEYQQYCEFFNASVSRLEQQRLAKFIQSGEFEKHINRMRKIYRRKMELLCELLSPYTKQINYYGEHSGFYLLIELLNETRTLDQLVELAKAQKIKVYPIHHQQRRLFSLGFGHLSEEQLREGLDKLLHCWDIAC</sequence>
<dbReference type="EMBL" id="CP030753">
    <property type="protein sequence ID" value="AXA21061.1"/>
    <property type="molecule type" value="Genomic_DNA"/>
</dbReference>
<dbReference type="InterPro" id="IPR000524">
    <property type="entry name" value="Tscrpt_reg_HTH_GntR"/>
</dbReference>
<keyword evidence="7" id="KW-0032">Aminotransferase</keyword>
<evidence type="ECO:0000313" key="8">
    <source>
        <dbReference type="Proteomes" id="UP000251823"/>
    </source>
</evidence>
<dbReference type="PANTHER" id="PTHR46577">
    <property type="entry name" value="HTH-TYPE TRANSCRIPTIONAL REGULATORY PROTEIN GABR"/>
    <property type="match status" value="1"/>
</dbReference>
<dbReference type="Gene3D" id="3.40.640.10">
    <property type="entry name" value="Type I PLP-dependent aspartate aminotransferase-like (Major domain)"/>
    <property type="match status" value="1"/>
</dbReference>
<reference evidence="7 8" key="1">
    <citation type="journal article" date="2018" name="Int J Genomics">
        <title>Comparative Genomics of the First and Complete Genome of "Actinobacillus porcitonsillarum" Supports the Novel Species Hypothesis.</title>
        <authorList>
            <person name="Dona V."/>
            <person name="Perreten V."/>
        </authorList>
    </citation>
    <scope>NUCLEOTIDE SEQUENCE [LARGE SCALE GENOMIC DNA]</scope>
    <source>
        <strain evidence="7 8">S4074</strain>
    </source>
</reference>
<dbReference type="InterPro" id="IPR051446">
    <property type="entry name" value="HTH_trans_reg/aminotransferase"/>
</dbReference>
<dbReference type="InterPro" id="IPR004839">
    <property type="entry name" value="Aminotransferase_I/II_large"/>
</dbReference>
<dbReference type="Pfam" id="PF00155">
    <property type="entry name" value="Aminotran_1_2"/>
    <property type="match status" value="1"/>
</dbReference>
<gene>
    <name evidence="7" type="ORF">DRF63_03110</name>
</gene>
<accession>A0ABN5MHB5</accession>
<proteinExistence type="inferred from homology"/>
<dbReference type="InterPro" id="IPR015424">
    <property type="entry name" value="PyrdxlP-dep_Trfase"/>
</dbReference>
<keyword evidence="3" id="KW-0805">Transcription regulation</keyword>
<dbReference type="CDD" id="cd07377">
    <property type="entry name" value="WHTH_GntR"/>
    <property type="match status" value="1"/>
</dbReference>
<evidence type="ECO:0000256" key="4">
    <source>
        <dbReference type="ARBA" id="ARBA00023125"/>
    </source>
</evidence>
<keyword evidence="5" id="KW-0804">Transcription</keyword>
<evidence type="ECO:0000256" key="1">
    <source>
        <dbReference type="ARBA" id="ARBA00005384"/>
    </source>
</evidence>
<dbReference type="InterPro" id="IPR015421">
    <property type="entry name" value="PyrdxlP-dep_Trfase_major"/>
</dbReference>
<organism evidence="7 8">
    <name type="scientific">Actinobacillus pleuropneumoniae</name>
    <name type="common">Haemophilus pleuropneumoniae</name>
    <dbReference type="NCBI Taxonomy" id="715"/>
    <lineage>
        <taxon>Bacteria</taxon>
        <taxon>Pseudomonadati</taxon>
        <taxon>Pseudomonadota</taxon>
        <taxon>Gammaproteobacteria</taxon>
        <taxon>Pasteurellales</taxon>
        <taxon>Pasteurellaceae</taxon>
        <taxon>Actinobacillus</taxon>
    </lineage>
</organism>
<comment type="similarity">
    <text evidence="1">In the C-terminal section; belongs to the class-I pyridoxal-phosphate-dependent aminotransferase family.</text>
</comment>
<name>A0ABN5MHB5_ACTPL</name>
<feature type="domain" description="HTH gntR-type" evidence="6">
    <location>
        <begin position="18"/>
        <end position="86"/>
    </location>
</feature>
<keyword evidence="4" id="KW-0238">DNA-binding</keyword>
<dbReference type="SMART" id="SM00345">
    <property type="entry name" value="HTH_GNTR"/>
    <property type="match status" value="1"/>
</dbReference>
<evidence type="ECO:0000256" key="2">
    <source>
        <dbReference type="ARBA" id="ARBA00022898"/>
    </source>
</evidence>
<dbReference type="InterPro" id="IPR036388">
    <property type="entry name" value="WH-like_DNA-bd_sf"/>
</dbReference>
<evidence type="ECO:0000256" key="5">
    <source>
        <dbReference type="ARBA" id="ARBA00023163"/>
    </source>
</evidence>
<dbReference type="CDD" id="cd00609">
    <property type="entry name" value="AAT_like"/>
    <property type="match status" value="1"/>
</dbReference>
<dbReference type="Gene3D" id="1.10.10.10">
    <property type="entry name" value="Winged helix-like DNA-binding domain superfamily/Winged helix DNA-binding domain"/>
    <property type="match status" value="1"/>
</dbReference>
<evidence type="ECO:0000256" key="3">
    <source>
        <dbReference type="ARBA" id="ARBA00023015"/>
    </source>
</evidence>
<dbReference type="RefSeq" id="WP_005596793.1">
    <property type="nucleotide sequence ID" value="NZ_JAJMUK010000003.1"/>
</dbReference>
<dbReference type="Pfam" id="PF00392">
    <property type="entry name" value="GntR"/>
    <property type="match status" value="1"/>
</dbReference>
<keyword evidence="2" id="KW-0663">Pyridoxal phosphate</keyword>
<dbReference type="InterPro" id="IPR036390">
    <property type="entry name" value="WH_DNA-bd_sf"/>
</dbReference>
<dbReference type="GO" id="GO:0008483">
    <property type="term" value="F:transaminase activity"/>
    <property type="evidence" value="ECO:0007669"/>
    <property type="project" value="UniProtKB-KW"/>
</dbReference>
<dbReference type="SUPFAM" id="SSF53383">
    <property type="entry name" value="PLP-dependent transferases"/>
    <property type="match status" value="1"/>
</dbReference>
<dbReference type="Proteomes" id="UP000251823">
    <property type="component" value="Chromosome"/>
</dbReference>
<keyword evidence="7" id="KW-0808">Transferase</keyword>
<keyword evidence="8" id="KW-1185">Reference proteome</keyword>
<protein>
    <submittedName>
        <fullName evidence="7">PLP-dependent aminotransferase family protein</fullName>
    </submittedName>
</protein>
<evidence type="ECO:0000313" key="7">
    <source>
        <dbReference type="EMBL" id="AXA21061.1"/>
    </source>
</evidence>